<dbReference type="Ensembl" id="ENSPMGT00000009519.1">
    <property type="protein sequence ID" value="ENSPMGP00000008935.1"/>
    <property type="gene ID" value="ENSPMGG00000007395.1"/>
</dbReference>
<keyword evidence="7" id="KW-1185">Reference proteome</keyword>
<dbReference type="GO" id="GO:0005525">
    <property type="term" value="F:GTP binding"/>
    <property type="evidence" value="ECO:0007669"/>
    <property type="project" value="UniProtKB-KW"/>
</dbReference>
<dbReference type="InterPro" id="IPR045058">
    <property type="entry name" value="GIMA/IAN/Toc"/>
</dbReference>
<dbReference type="SUPFAM" id="SSF52540">
    <property type="entry name" value="P-loop containing nucleoside triphosphate hydrolases"/>
    <property type="match status" value="1"/>
</dbReference>
<evidence type="ECO:0000256" key="4">
    <source>
        <dbReference type="SAM" id="Coils"/>
    </source>
</evidence>
<evidence type="ECO:0000256" key="2">
    <source>
        <dbReference type="ARBA" id="ARBA00022741"/>
    </source>
</evidence>
<dbReference type="CDD" id="cd01852">
    <property type="entry name" value="AIG1"/>
    <property type="match status" value="1"/>
</dbReference>
<organism evidence="6 7">
    <name type="scientific">Periophthalmus magnuspinnatus</name>
    <dbReference type="NCBI Taxonomy" id="409849"/>
    <lineage>
        <taxon>Eukaryota</taxon>
        <taxon>Metazoa</taxon>
        <taxon>Chordata</taxon>
        <taxon>Craniata</taxon>
        <taxon>Vertebrata</taxon>
        <taxon>Euteleostomi</taxon>
        <taxon>Actinopterygii</taxon>
        <taxon>Neopterygii</taxon>
        <taxon>Teleostei</taxon>
        <taxon>Neoteleostei</taxon>
        <taxon>Acanthomorphata</taxon>
        <taxon>Gobiaria</taxon>
        <taxon>Gobiiformes</taxon>
        <taxon>Gobioidei</taxon>
        <taxon>Gobiidae</taxon>
        <taxon>Oxudercinae</taxon>
        <taxon>Periophthalmus</taxon>
    </lineage>
</organism>
<dbReference type="STRING" id="409849.ENSPMGP00000008935"/>
<evidence type="ECO:0000313" key="7">
    <source>
        <dbReference type="Proteomes" id="UP000261520"/>
    </source>
</evidence>
<keyword evidence="4" id="KW-0175">Coiled coil</keyword>
<name>A0A3B3ZWM7_9GOBI</name>
<dbReference type="InterPro" id="IPR027417">
    <property type="entry name" value="P-loop_NTPase"/>
</dbReference>
<dbReference type="PANTHER" id="PTHR10903:SF170">
    <property type="entry name" value="GTPASE IMAP FAMILY MEMBER 7"/>
    <property type="match status" value="1"/>
</dbReference>
<feature type="coiled-coil region" evidence="4">
    <location>
        <begin position="224"/>
        <end position="260"/>
    </location>
</feature>
<dbReference type="PANTHER" id="PTHR10903">
    <property type="entry name" value="GTPASE, IMAP FAMILY MEMBER-RELATED"/>
    <property type="match status" value="1"/>
</dbReference>
<dbReference type="InterPro" id="IPR006703">
    <property type="entry name" value="G_AIG1"/>
</dbReference>
<dbReference type="AlphaFoldDB" id="A0A3B3ZWM7"/>
<evidence type="ECO:0000259" key="5">
    <source>
        <dbReference type="PROSITE" id="PS51720"/>
    </source>
</evidence>
<evidence type="ECO:0000313" key="6">
    <source>
        <dbReference type="Ensembl" id="ENSPMGP00000008935.1"/>
    </source>
</evidence>
<evidence type="ECO:0000256" key="3">
    <source>
        <dbReference type="ARBA" id="ARBA00023134"/>
    </source>
</evidence>
<feature type="domain" description="AIG1-type G" evidence="5">
    <location>
        <begin position="30"/>
        <end position="228"/>
    </location>
</feature>
<reference evidence="6" key="2">
    <citation type="submission" date="2025-09" db="UniProtKB">
        <authorList>
            <consortium name="Ensembl"/>
        </authorList>
    </citation>
    <scope>IDENTIFICATION</scope>
</reference>
<proteinExistence type="inferred from homology"/>
<dbReference type="FunFam" id="3.40.50.300:FF:000366">
    <property type="entry name" value="GTPase, IMAP family member 2"/>
    <property type="match status" value="1"/>
</dbReference>
<accession>A0A3B3ZWM7</accession>
<comment type="similarity">
    <text evidence="1">Belongs to the TRAFAC class TrmE-Era-EngA-EngB-Septin-like GTPase superfamily. AIG1/Toc34/Toc159-like paraseptin GTPase family. IAN subfamily.</text>
</comment>
<keyword evidence="2" id="KW-0547">Nucleotide-binding</keyword>
<keyword evidence="3" id="KW-0342">GTP-binding</keyword>
<dbReference type="Proteomes" id="UP000261520">
    <property type="component" value="Unplaced"/>
</dbReference>
<dbReference type="Gene3D" id="3.40.50.300">
    <property type="entry name" value="P-loop containing nucleotide triphosphate hydrolases"/>
    <property type="match status" value="1"/>
</dbReference>
<sequence length="310" mass="34641">QSDVLVIANSLTFEGASEERGQLCPQSSICSQQQLILVGKTGVGKSATGNTILGRKEFESQLSPSSVTAQCQKAEATIGHRNIAVIDTPGLFDTNYTQEEIVDRIKYCICLSAPGPHAFVICLQLGRFTKEEQETVKIIQRIFGEEAARYTIVLFTRGDDLEGFTLESFIKKDKALSEFVKTCDNRHHVFNNKITDQKQRDEFIKKINKMIQNNGGRFYTAEMFRVAEEAIKKEEERLLKESKEQDKEKIRREAEKVNEFMMAIANMEIGTAIGAAVGVVLDEIGKAVGKMVEDVDEWITGAANNMCVIQ</sequence>
<dbReference type="Pfam" id="PF04548">
    <property type="entry name" value="AIG1"/>
    <property type="match status" value="1"/>
</dbReference>
<evidence type="ECO:0000256" key="1">
    <source>
        <dbReference type="ARBA" id="ARBA00008535"/>
    </source>
</evidence>
<protein>
    <recommendedName>
        <fullName evidence="5">AIG1-type G domain-containing protein</fullName>
    </recommendedName>
</protein>
<dbReference type="PROSITE" id="PS51720">
    <property type="entry name" value="G_AIG1"/>
    <property type="match status" value="1"/>
</dbReference>
<reference evidence="6" key="1">
    <citation type="submission" date="2025-08" db="UniProtKB">
        <authorList>
            <consortium name="Ensembl"/>
        </authorList>
    </citation>
    <scope>IDENTIFICATION</scope>
</reference>